<dbReference type="EMBL" id="CP032157">
    <property type="protein sequence ID" value="AXY77412.1"/>
    <property type="molecule type" value="Genomic_DNA"/>
</dbReference>
<dbReference type="AlphaFoldDB" id="A0A3B7MSB8"/>
<evidence type="ECO:0008006" key="3">
    <source>
        <dbReference type="Google" id="ProtNLM"/>
    </source>
</evidence>
<keyword evidence="2" id="KW-1185">Reference proteome</keyword>
<dbReference type="OrthoDB" id="654178at2"/>
<sequence>MTLCVHSLSAQYYFYDNERLEPAVLWEAGVSVGAMNCFTDLGGKKGVGKGFIKDLNGQHYNFAGGFYVGALYHQTIGGRLEATFGRVSASDNVLEGDMGAAKGRYMRNLHFRSKIAELALLAEFHPLTLFQSMAKEPSYFSPYIVGGIGVFHFNPEAFNGYTWVALQPLRTEGQGFPQYPDRRPYRLTQVNFPLGIGVKYEVSALLNARLEIVHRILNTDYLDDVSKQYIDPTLFSENLSHEAAAQAVKLADRRQELDPSVVTTEGSIRGDPKHKDAYFTIQFKLSLSIGRTRRVKF</sequence>
<dbReference type="InterPro" id="IPR011250">
    <property type="entry name" value="OMP/PagP_B-barrel"/>
</dbReference>
<dbReference type="KEGG" id="pseg:D3H65_27035"/>
<accession>A0A3B7MSB8</accession>
<gene>
    <name evidence="1" type="ORF">D3H65_27035</name>
</gene>
<organism evidence="1 2">
    <name type="scientific">Paraflavitalea soli</name>
    <dbReference type="NCBI Taxonomy" id="2315862"/>
    <lineage>
        <taxon>Bacteria</taxon>
        <taxon>Pseudomonadati</taxon>
        <taxon>Bacteroidota</taxon>
        <taxon>Chitinophagia</taxon>
        <taxon>Chitinophagales</taxon>
        <taxon>Chitinophagaceae</taxon>
        <taxon>Paraflavitalea</taxon>
    </lineage>
</organism>
<protein>
    <recommendedName>
        <fullName evidence="3">Outer membrane protein beta-barrel domain-containing protein</fullName>
    </recommendedName>
</protein>
<dbReference type="SUPFAM" id="SSF56925">
    <property type="entry name" value="OMPA-like"/>
    <property type="match status" value="1"/>
</dbReference>
<proteinExistence type="predicted"/>
<evidence type="ECO:0000313" key="2">
    <source>
        <dbReference type="Proteomes" id="UP000263900"/>
    </source>
</evidence>
<dbReference type="Proteomes" id="UP000263900">
    <property type="component" value="Chromosome"/>
</dbReference>
<reference evidence="1 2" key="1">
    <citation type="submission" date="2018-09" db="EMBL/GenBank/DDBJ databases">
        <title>Genome sequencing of strain 6GH32-13.</title>
        <authorList>
            <person name="Weon H.-Y."/>
            <person name="Heo J."/>
            <person name="Kwon S.-W."/>
        </authorList>
    </citation>
    <scope>NUCLEOTIDE SEQUENCE [LARGE SCALE GENOMIC DNA]</scope>
    <source>
        <strain evidence="1 2">5GH32-13</strain>
    </source>
</reference>
<evidence type="ECO:0000313" key="1">
    <source>
        <dbReference type="EMBL" id="AXY77412.1"/>
    </source>
</evidence>
<name>A0A3B7MSB8_9BACT</name>